<dbReference type="RefSeq" id="WP_181555498.1">
    <property type="nucleotide sequence ID" value="NZ_JACDUT010000003.1"/>
</dbReference>
<gene>
    <name evidence="2" type="ORF">HNR31_001384</name>
</gene>
<name>A0A7W0BZZ0_9BACL</name>
<proteinExistence type="inferred from homology"/>
<organism evidence="2 3">
    <name type="scientific">Thermaerobacillus caldiproteolyticus</name>
    <dbReference type="NCBI Taxonomy" id="247480"/>
    <lineage>
        <taxon>Bacteria</taxon>
        <taxon>Bacillati</taxon>
        <taxon>Bacillota</taxon>
        <taxon>Bacilli</taxon>
        <taxon>Bacillales</taxon>
        <taxon>Anoxybacillaceae</taxon>
        <taxon>Thermaerobacillus</taxon>
    </lineage>
</organism>
<dbReference type="InterPro" id="IPR051910">
    <property type="entry name" value="ComF/GntX_DNA_util-trans"/>
</dbReference>
<accession>A0A7W0BZZ0</accession>
<evidence type="ECO:0000256" key="1">
    <source>
        <dbReference type="ARBA" id="ARBA00008007"/>
    </source>
</evidence>
<evidence type="ECO:0000313" key="2">
    <source>
        <dbReference type="EMBL" id="MBA2874614.1"/>
    </source>
</evidence>
<reference evidence="2 3" key="1">
    <citation type="submission" date="2020-07" db="EMBL/GenBank/DDBJ databases">
        <title>Genomic Encyclopedia of Type Strains, Phase IV (KMG-IV): sequencing the most valuable type-strain genomes for metagenomic binning, comparative biology and taxonomic classification.</title>
        <authorList>
            <person name="Goeker M."/>
        </authorList>
    </citation>
    <scope>NUCLEOTIDE SEQUENCE [LARGE SCALE GENOMIC DNA]</scope>
    <source>
        <strain evidence="2 3">DSM 15730</strain>
    </source>
</reference>
<dbReference type="CDD" id="cd06223">
    <property type="entry name" value="PRTases_typeI"/>
    <property type="match status" value="1"/>
</dbReference>
<protein>
    <submittedName>
        <fullName evidence="2">Competence protein ComFC</fullName>
    </submittedName>
</protein>
<sequence length="236" mass="27446">MRPYCLLCHHCYQPRVSWSDLLTLKKGDCLCATCRRSFSLIDSDICSDCGRPLDHLDHSYRDGDVCNDCLRWQNDNEWKGVLAKNRSVYVYDDVMKEVISRWKFRGDYAIIEAFRHDVCRVFSHHFSSESVLVPIPLSRERLYERGFNQAKALAELLSLPILDILERDHLEKQSKKSRHERLQMENVFRLRMSLPLEKPLVIIDDIYTTGATVRHAAKRLRQAGATDVSSFTLARA</sequence>
<dbReference type="EMBL" id="JACDUT010000003">
    <property type="protein sequence ID" value="MBA2874614.1"/>
    <property type="molecule type" value="Genomic_DNA"/>
</dbReference>
<dbReference type="InterPro" id="IPR000836">
    <property type="entry name" value="PRTase_dom"/>
</dbReference>
<dbReference type="Proteomes" id="UP000523087">
    <property type="component" value="Unassembled WGS sequence"/>
</dbReference>
<keyword evidence="3" id="KW-1185">Reference proteome</keyword>
<dbReference type="InterPro" id="IPR029057">
    <property type="entry name" value="PRTase-like"/>
</dbReference>
<evidence type="ECO:0000313" key="3">
    <source>
        <dbReference type="Proteomes" id="UP000523087"/>
    </source>
</evidence>
<comment type="caution">
    <text evidence="2">The sequence shown here is derived from an EMBL/GenBank/DDBJ whole genome shotgun (WGS) entry which is preliminary data.</text>
</comment>
<dbReference type="AlphaFoldDB" id="A0A7W0BZZ0"/>
<dbReference type="Gene3D" id="3.40.50.2020">
    <property type="match status" value="1"/>
</dbReference>
<dbReference type="PANTHER" id="PTHR47505">
    <property type="entry name" value="DNA UTILIZATION PROTEIN YHGH"/>
    <property type="match status" value="1"/>
</dbReference>
<comment type="similarity">
    <text evidence="1">Belongs to the ComF/GntX family.</text>
</comment>
<dbReference type="PANTHER" id="PTHR47505:SF1">
    <property type="entry name" value="DNA UTILIZATION PROTEIN YHGH"/>
    <property type="match status" value="1"/>
</dbReference>
<dbReference type="SUPFAM" id="SSF53271">
    <property type="entry name" value="PRTase-like"/>
    <property type="match status" value="1"/>
</dbReference>